<dbReference type="Gene3D" id="6.10.250.1710">
    <property type="match status" value="1"/>
</dbReference>
<dbReference type="PANTHER" id="PTHR22761">
    <property type="entry name" value="CHARGED MULTIVESICULAR BODY PROTEIN"/>
    <property type="match status" value="1"/>
</dbReference>
<feature type="non-terminal residue" evidence="8">
    <location>
        <position position="158"/>
    </location>
</feature>
<keyword evidence="4" id="KW-0967">Endosome</keyword>
<evidence type="ECO:0000256" key="6">
    <source>
        <dbReference type="ARBA" id="ARBA00023136"/>
    </source>
</evidence>
<keyword evidence="6" id="KW-0472">Membrane</keyword>
<evidence type="ECO:0000256" key="7">
    <source>
        <dbReference type="SAM" id="Coils"/>
    </source>
</evidence>
<evidence type="ECO:0000313" key="9">
    <source>
        <dbReference type="Proteomes" id="UP000095023"/>
    </source>
</evidence>
<dbReference type="Gene3D" id="1.10.287.1060">
    <property type="entry name" value="ESAT-6-like"/>
    <property type="match status" value="1"/>
</dbReference>
<name>A0A1E4TIL5_9ASCO</name>
<dbReference type="GO" id="GO:0006900">
    <property type="term" value="P:vesicle budding from membrane"/>
    <property type="evidence" value="ECO:0007669"/>
    <property type="project" value="TreeGrafter"/>
</dbReference>
<dbReference type="OrthoDB" id="441172at2759"/>
<dbReference type="AlphaFoldDB" id="A0A1E4TIL5"/>
<evidence type="ECO:0008006" key="10">
    <source>
        <dbReference type="Google" id="ProtNLM"/>
    </source>
</evidence>
<comment type="similarity">
    <text evidence="2">Belongs to the SNF7 family.</text>
</comment>
<protein>
    <recommendedName>
        <fullName evidence="10">Vacuolar protein sorting-associated protein 20</fullName>
    </recommendedName>
</protein>
<dbReference type="GO" id="GO:0015031">
    <property type="term" value="P:protein transport"/>
    <property type="evidence" value="ECO:0007669"/>
    <property type="project" value="UniProtKB-KW"/>
</dbReference>
<gene>
    <name evidence="8" type="ORF">CANCADRAFT_15288</name>
</gene>
<evidence type="ECO:0000256" key="4">
    <source>
        <dbReference type="ARBA" id="ARBA00022753"/>
    </source>
</evidence>
<organism evidence="8 9">
    <name type="scientific">Tortispora caseinolytica NRRL Y-17796</name>
    <dbReference type="NCBI Taxonomy" id="767744"/>
    <lineage>
        <taxon>Eukaryota</taxon>
        <taxon>Fungi</taxon>
        <taxon>Dikarya</taxon>
        <taxon>Ascomycota</taxon>
        <taxon>Saccharomycotina</taxon>
        <taxon>Trigonopsidomycetes</taxon>
        <taxon>Trigonopsidales</taxon>
        <taxon>Trigonopsidaceae</taxon>
        <taxon>Tortispora</taxon>
    </lineage>
</organism>
<dbReference type="Proteomes" id="UP000095023">
    <property type="component" value="Unassembled WGS sequence"/>
</dbReference>
<evidence type="ECO:0000256" key="3">
    <source>
        <dbReference type="ARBA" id="ARBA00022448"/>
    </source>
</evidence>
<evidence type="ECO:0000313" key="8">
    <source>
        <dbReference type="EMBL" id="ODV91595.1"/>
    </source>
</evidence>
<dbReference type="EMBL" id="KV453841">
    <property type="protein sequence ID" value="ODV91595.1"/>
    <property type="molecule type" value="Genomic_DNA"/>
</dbReference>
<proteinExistence type="inferred from homology"/>
<dbReference type="PANTHER" id="PTHR22761:SF5">
    <property type="entry name" value="CHARGED MULTIVESICULAR BODY PROTEIN 6"/>
    <property type="match status" value="1"/>
</dbReference>
<comment type="subcellular location">
    <subcellularLocation>
        <location evidence="1">Endosome membrane</location>
    </subcellularLocation>
</comment>
<reference evidence="9" key="1">
    <citation type="submission" date="2016-02" db="EMBL/GenBank/DDBJ databases">
        <title>Comparative genomics of biotechnologically important yeasts.</title>
        <authorList>
            <consortium name="DOE Joint Genome Institute"/>
            <person name="Riley R."/>
            <person name="Haridas S."/>
            <person name="Wolfe K.H."/>
            <person name="Lopes M.R."/>
            <person name="Hittinger C.T."/>
            <person name="Goker M."/>
            <person name="Salamov A."/>
            <person name="Wisecaver J."/>
            <person name="Long T.M."/>
            <person name="Aerts A.L."/>
            <person name="Barry K."/>
            <person name="Choi C."/>
            <person name="Clum A."/>
            <person name="Coughlan A.Y."/>
            <person name="Deshpande S."/>
            <person name="Douglass A.P."/>
            <person name="Hanson S.J."/>
            <person name="Klenk H.-P."/>
            <person name="Labutti K."/>
            <person name="Lapidus A."/>
            <person name="Lindquist E."/>
            <person name="Lipzen A."/>
            <person name="Meier-Kolthoff J.P."/>
            <person name="Ohm R.A."/>
            <person name="Otillar R.P."/>
            <person name="Pangilinan J."/>
            <person name="Peng Y."/>
            <person name="Rokas A."/>
            <person name="Rosa C.A."/>
            <person name="Scheuner C."/>
            <person name="Sibirny A.A."/>
            <person name="Slot J.C."/>
            <person name="Stielow J.B."/>
            <person name="Sun H."/>
            <person name="Kurtzman C.P."/>
            <person name="Blackwell M."/>
            <person name="Jeffries T.W."/>
            <person name="Grigoriev I.V."/>
        </authorList>
    </citation>
    <scope>NUCLEOTIDE SEQUENCE [LARGE SCALE GENOMIC DNA]</scope>
    <source>
        <strain evidence="9">NRRL Y-17796</strain>
    </source>
</reference>
<feature type="non-terminal residue" evidence="8">
    <location>
        <position position="1"/>
    </location>
</feature>
<feature type="coiled-coil region" evidence="7">
    <location>
        <begin position="93"/>
        <end position="155"/>
    </location>
</feature>
<accession>A0A1E4TIL5</accession>
<evidence type="ECO:0000256" key="5">
    <source>
        <dbReference type="ARBA" id="ARBA00022927"/>
    </source>
</evidence>
<evidence type="ECO:0000256" key="1">
    <source>
        <dbReference type="ARBA" id="ARBA00004608"/>
    </source>
</evidence>
<dbReference type="GO" id="GO:0032511">
    <property type="term" value="P:late endosome to vacuole transport via multivesicular body sorting pathway"/>
    <property type="evidence" value="ECO:0007669"/>
    <property type="project" value="TreeGrafter"/>
</dbReference>
<dbReference type="GO" id="GO:0000815">
    <property type="term" value="C:ESCRT III complex"/>
    <property type="evidence" value="ECO:0007669"/>
    <property type="project" value="TreeGrafter"/>
</dbReference>
<sequence length="158" mass="18475">KITAQDRAILNLKLQRDKLQEYQTSIQVVLDREKELATLCLQKGDRRRALLALRKRKYQEQLLNRTDEQLMTLEQLVDSVEFALVQKDVVFGLEEGNRVLKQLNAEMNMERIEKLMDETADGIAYQEEISDLMARSITKSDEEEIESELKELEQKVYG</sequence>
<keyword evidence="9" id="KW-1185">Reference proteome</keyword>
<dbReference type="InterPro" id="IPR005024">
    <property type="entry name" value="Snf7_fam"/>
</dbReference>
<keyword evidence="3" id="KW-0813">Transport</keyword>
<evidence type="ECO:0000256" key="2">
    <source>
        <dbReference type="ARBA" id="ARBA00006190"/>
    </source>
</evidence>
<dbReference type="GO" id="GO:0005771">
    <property type="term" value="C:multivesicular body"/>
    <property type="evidence" value="ECO:0007669"/>
    <property type="project" value="TreeGrafter"/>
</dbReference>
<keyword evidence="5" id="KW-0653">Protein transport</keyword>
<dbReference type="Pfam" id="PF03357">
    <property type="entry name" value="Snf7"/>
    <property type="match status" value="1"/>
</dbReference>
<keyword evidence="7" id="KW-0175">Coiled coil</keyword>